<dbReference type="Gene3D" id="3.40.50.2000">
    <property type="entry name" value="Glycogen Phosphorylase B"/>
    <property type="match status" value="2"/>
</dbReference>
<dbReference type="Pfam" id="PF00534">
    <property type="entry name" value="Glycos_transf_1"/>
    <property type="match status" value="1"/>
</dbReference>
<reference evidence="5" key="1">
    <citation type="submission" date="2021-03" db="EMBL/GenBank/DDBJ databases">
        <title>Whole genome shotgun sequence of Actinoplanes auranticolor NBRC 12245.</title>
        <authorList>
            <person name="Komaki H."/>
            <person name="Tamura T."/>
        </authorList>
    </citation>
    <scope>NUCLEOTIDE SEQUENCE</scope>
    <source>
        <strain evidence="5">NBRC 12245</strain>
    </source>
</reference>
<organism evidence="5 6">
    <name type="scientific">Actinoplanes auranticolor</name>
    <dbReference type="NCBI Taxonomy" id="47988"/>
    <lineage>
        <taxon>Bacteria</taxon>
        <taxon>Bacillati</taxon>
        <taxon>Actinomycetota</taxon>
        <taxon>Actinomycetes</taxon>
        <taxon>Micromonosporales</taxon>
        <taxon>Micromonosporaceae</taxon>
        <taxon>Actinoplanes</taxon>
    </lineage>
</organism>
<evidence type="ECO:0000259" key="3">
    <source>
        <dbReference type="Pfam" id="PF00534"/>
    </source>
</evidence>
<evidence type="ECO:0000313" key="5">
    <source>
        <dbReference type="EMBL" id="GIM66152.1"/>
    </source>
</evidence>
<proteinExistence type="predicted"/>
<evidence type="ECO:0000256" key="1">
    <source>
        <dbReference type="ARBA" id="ARBA00022676"/>
    </source>
</evidence>
<dbReference type="PANTHER" id="PTHR45947:SF3">
    <property type="entry name" value="SULFOQUINOVOSYL TRANSFERASE SQD2"/>
    <property type="match status" value="1"/>
</dbReference>
<dbReference type="InterPro" id="IPR050194">
    <property type="entry name" value="Glycosyltransferase_grp1"/>
</dbReference>
<keyword evidence="2 5" id="KW-0808">Transferase</keyword>
<evidence type="ECO:0000259" key="4">
    <source>
        <dbReference type="Pfam" id="PF13439"/>
    </source>
</evidence>
<dbReference type="Proteomes" id="UP000681340">
    <property type="component" value="Unassembled WGS sequence"/>
</dbReference>
<comment type="caution">
    <text evidence="5">The sequence shown here is derived from an EMBL/GenBank/DDBJ whole genome shotgun (WGS) entry which is preliminary data.</text>
</comment>
<protein>
    <submittedName>
        <fullName evidence="5">Glycosyl transferase family 1</fullName>
    </submittedName>
</protein>
<evidence type="ECO:0000313" key="6">
    <source>
        <dbReference type="Proteomes" id="UP000681340"/>
    </source>
</evidence>
<feature type="domain" description="Glycosyltransferase subfamily 4-like N-terminal" evidence="4">
    <location>
        <begin position="40"/>
        <end position="212"/>
    </location>
</feature>
<accession>A0A919VK39</accession>
<name>A0A919VK39_9ACTN</name>
<feature type="domain" description="Glycosyl transferase family 1" evidence="3">
    <location>
        <begin position="219"/>
        <end position="366"/>
    </location>
</feature>
<sequence length="408" mass="44518">MTAGARDTVTTAEPTPYPAAGTRPARVAFVSDSVWPFNTGGKERRLYEITRRLVAAGVEVHVYTMKWWPGPRTLVLDGVHLHAVGRQHSLYQGERRSIRQALMFGVATIRLLGARFDVLDVDHMPYFPLFTARVVCSLRRRRLVATWHEVWGAAGWRQYLGRLAPFGTLIERWAARLPDEIVSVSAQTSDRLVRELGVRVPVHTIVPGVSLSEVAAQPAAEPRVDVLFAGRLLANKNVDLLLRAVALLQPQRPGIRCRIVGAGPELPRLTALRDELGLAGAVEFSGFVPDDEIYGVMKSASVLALPSVREGFGCVVVEANACGVPVVTVDHPDNAARHLVANGRNGYLAAVDAHDLARGLAAALDAAPHLNPRSAAEHAGHLRDWDEVTAAVHDTLVQHLPRQRSHAR</sequence>
<dbReference type="CDD" id="cd03801">
    <property type="entry name" value="GT4_PimA-like"/>
    <property type="match status" value="1"/>
</dbReference>
<keyword evidence="1" id="KW-0328">Glycosyltransferase</keyword>
<keyword evidence="6" id="KW-1185">Reference proteome</keyword>
<gene>
    <name evidence="5" type="ORF">Aau02nite_21890</name>
</gene>
<evidence type="ECO:0000256" key="2">
    <source>
        <dbReference type="ARBA" id="ARBA00022679"/>
    </source>
</evidence>
<dbReference type="PANTHER" id="PTHR45947">
    <property type="entry name" value="SULFOQUINOVOSYL TRANSFERASE SQD2"/>
    <property type="match status" value="1"/>
</dbReference>
<dbReference type="InterPro" id="IPR028098">
    <property type="entry name" value="Glyco_trans_4-like_N"/>
</dbReference>
<dbReference type="InterPro" id="IPR001296">
    <property type="entry name" value="Glyco_trans_1"/>
</dbReference>
<dbReference type="GO" id="GO:1901137">
    <property type="term" value="P:carbohydrate derivative biosynthetic process"/>
    <property type="evidence" value="ECO:0007669"/>
    <property type="project" value="UniProtKB-ARBA"/>
</dbReference>
<dbReference type="EMBL" id="BOQL01000018">
    <property type="protein sequence ID" value="GIM66152.1"/>
    <property type="molecule type" value="Genomic_DNA"/>
</dbReference>
<dbReference type="SUPFAM" id="SSF53756">
    <property type="entry name" value="UDP-Glycosyltransferase/glycogen phosphorylase"/>
    <property type="match status" value="1"/>
</dbReference>
<dbReference type="RefSeq" id="WP_212988222.1">
    <property type="nucleotide sequence ID" value="NZ_BAABEA010000009.1"/>
</dbReference>
<dbReference type="Pfam" id="PF13439">
    <property type="entry name" value="Glyco_transf_4"/>
    <property type="match status" value="1"/>
</dbReference>
<dbReference type="GO" id="GO:0016757">
    <property type="term" value="F:glycosyltransferase activity"/>
    <property type="evidence" value="ECO:0007669"/>
    <property type="project" value="UniProtKB-KW"/>
</dbReference>
<dbReference type="AlphaFoldDB" id="A0A919VK39"/>